<reference evidence="1 2" key="1">
    <citation type="journal article" date="2018" name="Nat. Genet.">
        <title>The Rosa genome provides new insights in the design of modern roses.</title>
        <authorList>
            <person name="Bendahmane M."/>
        </authorList>
    </citation>
    <scope>NUCLEOTIDE SEQUENCE [LARGE SCALE GENOMIC DNA]</scope>
    <source>
        <strain evidence="2">cv. Old Blush</strain>
    </source>
</reference>
<dbReference type="Proteomes" id="UP000238479">
    <property type="component" value="Chromosome 2"/>
</dbReference>
<proteinExistence type="predicted"/>
<comment type="caution">
    <text evidence="1">The sequence shown here is derived from an EMBL/GenBank/DDBJ whole genome shotgun (WGS) entry which is preliminary data.</text>
</comment>
<name>A0A2P6RT42_ROSCH</name>
<dbReference type="AlphaFoldDB" id="A0A2P6RT42"/>
<evidence type="ECO:0000313" key="1">
    <source>
        <dbReference type="EMBL" id="PRQ49582.1"/>
    </source>
</evidence>
<keyword evidence="2" id="KW-1185">Reference proteome</keyword>
<protein>
    <submittedName>
        <fullName evidence="1">Uncharacterized protein</fullName>
    </submittedName>
</protein>
<sequence length="68" mass="7877">MVANLHLTKQSFQFSGIIQPDVQLLKVLEMRKKMLQKEQGMLVEDIRNCGNESMRLANGLKLKRLKHV</sequence>
<dbReference type="EMBL" id="PDCK01000040">
    <property type="protein sequence ID" value="PRQ49582.1"/>
    <property type="molecule type" value="Genomic_DNA"/>
</dbReference>
<accession>A0A2P6RT42</accession>
<dbReference type="Gramene" id="PRQ49582">
    <property type="protein sequence ID" value="PRQ49582"/>
    <property type="gene ID" value="RchiOBHm_Chr2g0123531"/>
</dbReference>
<evidence type="ECO:0000313" key="2">
    <source>
        <dbReference type="Proteomes" id="UP000238479"/>
    </source>
</evidence>
<organism evidence="1 2">
    <name type="scientific">Rosa chinensis</name>
    <name type="common">China rose</name>
    <dbReference type="NCBI Taxonomy" id="74649"/>
    <lineage>
        <taxon>Eukaryota</taxon>
        <taxon>Viridiplantae</taxon>
        <taxon>Streptophyta</taxon>
        <taxon>Embryophyta</taxon>
        <taxon>Tracheophyta</taxon>
        <taxon>Spermatophyta</taxon>
        <taxon>Magnoliopsida</taxon>
        <taxon>eudicotyledons</taxon>
        <taxon>Gunneridae</taxon>
        <taxon>Pentapetalae</taxon>
        <taxon>rosids</taxon>
        <taxon>fabids</taxon>
        <taxon>Rosales</taxon>
        <taxon>Rosaceae</taxon>
        <taxon>Rosoideae</taxon>
        <taxon>Rosoideae incertae sedis</taxon>
        <taxon>Rosa</taxon>
    </lineage>
</organism>
<gene>
    <name evidence="1" type="ORF">RchiOBHm_Chr2g0123531</name>
</gene>